<evidence type="ECO:0000259" key="1">
    <source>
        <dbReference type="Pfam" id="PF09346"/>
    </source>
</evidence>
<reference evidence="2" key="1">
    <citation type="submission" date="2021-11" db="EMBL/GenBank/DDBJ databases">
        <title>Genome sequence.</title>
        <authorList>
            <person name="Sun Q."/>
        </authorList>
    </citation>
    <scope>NUCLEOTIDE SEQUENCE</scope>
    <source>
        <strain evidence="2">JC740</strain>
    </source>
</reference>
<dbReference type="EMBL" id="JAJKFW010000037">
    <property type="protein sequence ID" value="MCC9644335.1"/>
    <property type="molecule type" value="Genomic_DNA"/>
</dbReference>
<keyword evidence="3" id="KW-1185">Reference proteome</keyword>
<name>A0ABS8NLA6_9BACT</name>
<feature type="domain" description="Knr4/Smi1-like" evidence="1">
    <location>
        <begin position="33"/>
        <end position="161"/>
    </location>
</feature>
<dbReference type="Gene3D" id="3.40.1580.10">
    <property type="entry name" value="SMI1/KNR4-like"/>
    <property type="match status" value="1"/>
</dbReference>
<gene>
    <name evidence="2" type="ORF">LOC71_18815</name>
</gene>
<evidence type="ECO:0000313" key="3">
    <source>
        <dbReference type="Proteomes" id="UP001430306"/>
    </source>
</evidence>
<dbReference type="InterPro" id="IPR018958">
    <property type="entry name" value="Knr4/Smi1-like_dom"/>
</dbReference>
<comment type="caution">
    <text evidence="2">The sequence shown here is derived from an EMBL/GenBank/DDBJ whole genome shotgun (WGS) entry which is preliminary data.</text>
</comment>
<dbReference type="SUPFAM" id="SSF160631">
    <property type="entry name" value="SMI1/KNR4-like"/>
    <property type="match status" value="1"/>
</dbReference>
<accession>A0ABS8NLA6</accession>
<dbReference type="InterPro" id="IPR037883">
    <property type="entry name" value="Knr4/Smi1-like_sf"/>
</dbReference>
<protein>
    <submittedName>
        <fullName evidence="2">SMI1/KNR4 family protein</fullName>
    </submittedName>
</protein>
<dbReference type="RefSeq" id="WP_230275677.1">
    <property type="nucleotide sequence ID" value="NZ_JAJKFW010000037.1"/>
</dbReference>
<organism evidence="2 3">
    <name type="scientific">Rhodopirellula halodulae</name>
    <dbReference type="NCBI Taxonomy" id="2894198"/>
    <lineage>
        <taxon>Bacteria</taxon>
        <taxon>Pseudomonadati</taxon>
        <taxon>Planctomycetota</taxon>
        <taxon>Planctomycetia</taxon>
        <taxon>Pirellulales</taxon>
        <taxon>Pirellulaceae</taxon>
        <taxon>Rhodopirellula</taxon>
    </lineage>
</organism>
<evidence type="ECO:0000313" key="2">
    <source>
        <dbReference type="EMBL" id="MCC9644335.1"/>
    </source>
</evidence>
<proteinExistence type="predicted"/>
<dbReference type="Proteomes" id="UP001430306">
    <property type="component" value="Unassembled WGS sequence"/>
</dbReference>
<sequence length="287" mass="33160">MAKRKSKSIDIKKIAFRGRGPKLTREKLASLPVWLTDEYQDFLLIHNGGTPVDNAFRYPFSGMENISTIDFFYAVRSRSDRYPYDNLIDHGLLGHRNDLPRWSIPIARVDEDSFILIFEDGPYQDGVWYFIWMHDDPDSDPYVETKDAIAKVSDSIPEFLSTLRPYYSFYSIISYVVPDDVSLAAIRRATKPLGLKWVQYDDDRGKYACCDWDLLRDKSFLDTTIFLVDNGHIPSTHYANLKLPKIKAPRGTQVMHLVMSSAFEDTVLKKFPKRIGDWRLTPVENGT</sequence>
<dbReference type="Pfam" id="PF09346">
    <property type="entry name" value="SMI1_KNR4"/>
    <property type="match status" value="1"/>
</dbReference>